<dbReference type="PANTHER" id="PTHR42928:SF5">
    <property type="entry name" value="BLR1237 PROTEIN"/>
    <property type="match status" value="1"/>
</dbReference>
<dbReference type="EMBL" id="CAFBNL010000125">
    <property type="protein sequence ID" value="CAB4962495.1"/>
    <property type="molecule type" value="Genomic_DNA"/>
</dbReference>
<dbReference type="PIRSF" id="PIRSF017082">
    <property type="entry name" value="YflP"/>
    <property type="match status" value="1"/>
</dbReference>
<evidence type="ECO:0000313" key="1">
    <source>
        <dbReference type="EMBL" id="CAB4962495.1"/>
    </source>
</evidence>
<sequence length="326" mass="35189">MKKTSLLKVALLASLVVLSSVSSAQVSYPSRPIRVVTGFATGGGTDTIARIFSDRISKELGQPVIVENRAGASGQLGAELVAAAPADGYTFLFAPSSSLTLPYLRTTRYEIIRDFEPVGHVGVSGFVMVVRPRLPFKTLEEFMAAVKANPDKYTFGSAGVGSVGHLGLFLLKSRMGAEMVHVPFKSSTEVAQALMSGQIDCAIDIVPIHKPYIDAKSIGAMATTGIERDSTLPQLPTFNETKVVPGGYELTFWYAMFARKGTPAPALQMARAAFATVMKQPSMQERVKGFGIVPSQLTPEQFQVSIAAETELWRKIIKDNNIRLDN</sequence>
<reference evidence="1" key="1">
    <citation type="submission" date="2020-05" db="EMBL/GenBank/DDBJ databases">
        <authorList>
            <person name="Chiriac C."/>
            <person name="Salcher M."/>
            <person name="Ghai R."/>
            <person name="Kavagutti S V."/>
        </authorList>
    </citation>
    <scope>NUCLEOTIDE SEQUENCE</scope>
</reference>
<dbReference type="AlphaFoldDB" id="A0A6J7L3L0"/>
<proteinExistence type="predicted"/>
<dbReference type="SUPFAM" id="SSF53850">
    <property type="entry name" value="Periplasmic binding protein-like II"/>
    <property type="match status" value="1"/>
</dbReference>
<organism evidence="1">
    <name type="scientific">freshwater metagenome</name>
    <dbReference type="NCBI Taxonomy" id="449393"/>
    <lineage>
        <taxon>unclassified sequences</taxon>
        <taxon>metagenomes</taxon>
        <taxon>ecological metagenomes</taxon>
    </lineage>
</organism>
<dbReference type="InterPro" id="IPR005064">
    <property type="entry name" value="BUG"/>
</dbReference>
<dbReference type="CDD" id="cd07012">
    <property type="entry name" value="PBP2_Bug_TTT"/>
    <property type="match status" value="1"/>
</dbReference>
<protein>
    <submittedName>
        <fullName evidence="1">Unannotated protein</fullName>
    </submittedName>
</protein>
<dbReference type="Gene3D" id="3.40.190.10">
    <property type="entry name" value="Periplasmic binding protein-like II"/>
    <property type="match status" value="1"/>
</dbReference>
<dbReference type="Gene3D" id="3.40.190.150">
    <property type="entry name" value="Bordetella uptake gene, domain 1"/>
    <property type="match status" value="1"/>
</dbReference>
<name>A0A6J7L3L0_9ZZZZ</name>
<accession>A0A6J7L3L0</accession>
<dbReference type="Pfam" id="PF03401">
    <property type="entry name" value="TctC"/>
    <property type="match status" value="1"/>
</dbReference>
<dbReference type="PANTHER" id="PTHR42928">
    <property type="entry name" value="TRICARBOXYLATE-BINDING PROTEIN"/>
    <property type="match status" value="1"/>
</dbReference>
<dbReference type="InterPro" id="IPR042100">
    <property type="entry name" value="Bug_dom1"/>
</dbReference>
<gene>
    <name evidence="1" type="ORF">UFOPK3789_01375</name>
</gene>